<dbReference type="Pfam" id="PF12796">
    <property type="entry name" value="Ank_2"/>
    <property type="match status" value="1"/>
</dbReference>
<dbReference type="PANTHER" id="PTHR24166:SF48">
    <property type="entry name" value="PROTEIN VAPYRIN"/>
    <property type="match status" value="1"/>
</dbReference>
<dbReference type="PROSITE" id="PS50297">
    <property type="entry name" value="ANK_REP_REGION"/>
    <property type="match status" value="1"/>
</dbReference>
<dbReference type="InterPro" id="IPR002110">
    <property type="entry name" value="Ankyrin_rpt"/>
</dbReference>
<comment type="caution">
    <text evidence="5">The sequence shown here is derived from an EMBL/GenBank/DDBJ whole genome shotgun (WGS) entry which is preliminary data.</text>
</comment>
<gene>
    <name evidence="5" type="ORF">PG991_013965</name>
</gene>
<keyword evidence="2 3" id="KW-0040">ANK repeat</keyword>
<dbReference type="SUPFAM" id="SSF81383">
    <property type="entry name" value="F-box domain"/>
    <property type="match status" value="1"/>
</dbReference>
<evidence type="ECO:0000313" key="5">
    <source>
        <dbReference type="EMBL" id="KAK8001743.1"/>
    </source>
</evidence>
<evidence type="ECO:0000313" key="6">
    <source>
        <dbReference type="Proteomes" id="UP001396898"/>
    </source>
</evidence>
<evidence type="ECO:0000256" key="2">
    <source>
        <dbReference type="ARBA" id="ARBA00023043"/>
    </source>
</evidence>
<feature type="domain" description="F-box" evidence="4">
    <location>
        <begin position="6"/>
        <end position="55"/>
    </location>
</feature>
<dbReference type="Pfam" id="PF00646">
    <property type="entry name" value="F-box"/>
    <property type="match status" value="1"/>
</dbReference>
<feature type="repeat" description="ANK" evidence="3">
    <location>
        <begin position="326"/>
        <end position="358"/>
    </location>
</feature>
<dbReference type="Pfam" id="PF00023">
    <property type="entry name" value="Ank"/>
    <property type="match status" value="1"/>
</dbReference>
<dbReference type="InterPro" id="IPR036770">
    <property type="entry name" value="Ankyrin_rpt-contain_sf"/>
</dbReference>
<dbReference type="InterPro" id="IPR001810">
    <property type="entry name" value="F-box_dom"/>
</dbReference>
<dbReference type="Proteomes" id="UP001396898">
    <property type="component" value="Unassembled WGS sequence"/>
</dbReference>
<dbReference type="InterPro" id="IPR036047">
    <property type="entry name" value="F-box-like_dom_sf"/>
</dbReference>
<dbReference type="PANTHER" id="PTHR24166">
    <property type="entry name" value="ROLLING PEBBLES, ISOFORM B"/>
    <property type="match status" value="1"/>
</dbReference>
<dbReference type="PROSITE" id="PS50088">
    <property type="entry name" value="ANK_REPEAT"/>
    <property type="match status" value="1"/>
</dbReference>
<sequence length="431" mass="48371">MAQLEHPPLLRLPNELLFHILEELDPVNISSVTQLSQAFHNLTIEYYFDRCYKSWTGRDQETWFEKAFLHAVRRDSLTIVHYLADKTDKINLKGLVKYGAISVGPRGPLIRGNMNTGVNMKKSFLILALAYDSPRVISFLIKLGATFDPDSDDRSELPHLCLVLAMANCCPQVMKNKALIIACIHALPRIAKTLLAKGADPNTKCAGFWGVGPIHAALTEPYIWHWHFCFYRQEAYIHSTLGVLLDYGADADAPFEGGETAAHLAVNMGLATCITLLHLHGAKVHQCNTGGYTPLYVALRHRRESKSAEALLEVSPENNPIVDFNKGATALHVACKHGNDWMADEILWNGAKVNVVDSQGRTPFHEALHGWVSGSRKVETLKVLRWHGAIPDDILDDTIKSLPQFIRRSPLVMAFFKRWVEKRNGVPNRRF</sequence>
<keyword evidence="1" id="KW-0677">Repeat</keyword>
<organism evidence="5 6">
    <name type="scientific">Apiospora marii</name>
    <dbReference type="NCBI Taxonomy" id="335849"/>
    <lineage>
        <taxon>Eukaryota</taxon>
        <taxon>Fungi</taxon>
        <taxon>Dikarya</taxon>
        <taxon>Ascomycota</taxon>
        <taxon>Pezizomycotina</taxon>
        <taxon>Sordariomycetes</taxon>
        <taxon>Xylariomycetidae</taxon>
        <taxon>Amphisphaeriales</taxon>
        <taxon>Apiosporaceae</taxon>
        <taxon>Apiospora</taxon>
    </lineage>
</organism>
<evidence type="ECO:0000256" key="3">
    <source>
        <dbReference type="PROSITE-ProRule" id="PRU00023"/>
    </source>
</evidence>
<dbReference type="Gene3D" id="1.25.40.20">
    <property type="entry name" value="Ankyrin repeat-containing domain"/>
    <property type="match status" value="1"/>
</dbReference>
<proteinExistence type="predicted"/>
<dbReference type="InterPro" id="IPR050889">
    <property type="entry name" value="Dendritic_Spine_Reg/Scaffold"/>
</dbReference>
<keyword evidence="6" id="KW-1185">Reference proteome</keyword>
<name>A0ABR1R7U9_9PEZI</name>
<reference evidence="5 6" key="1">
    <citation type="submission" date="2023-01" db="EMBL/GenBank/DDBJ databases">
        <title>Analysis of 21 Apiospora genomes using comparative genomics revels a genus with tremendous synthesis potential of carbohydrate active enzymes and secondary metabolites.</title>
        <authorList>
            <person name="Sorensen T."/>
        </authorList>
    </citation>
    <scope>NUCLEOTIDE SEQUENCE [LARGE SCALE GENOMIC DNA]</scope>
    <source>
        <strain evidence="5 6">CBS 20057</strain>
    </source>
</reference>
<dbReference type="EMBL" id="JAQQWI010000018">
    <property type="protein sequence ID" value="KAK8001743.1"/>
    <property type="molecule type" value="Genomic_DNA"/>
</dbReference>
<accession>A0ABR1R7U9</accession>
<dbReference type="SUPFAM" id="SSF48403">
    <property type="entry name" value="Ankyrin repeat"/>
    <property type="match status" value="1"/>
</dbReference>
<protein>
    <recommendedName>
        <fullName evidence="4">F-box domain-containing protein</fullName>
    </recommendedName>
</protein>
<dbReference type="SMART" id="SM00248">
    <property type="entry name" value="ANK"/>
    <property type="match status" value="7"/>
</dbReference>
<evidence type="ECO:0000256" key="1">
    <source>
        <dbReference type="ARBA" id="ARBA00022737"/>
    </source>
</evidence>
<evidence type="ECO:0000259" key="4">
    <source>
        <dbReference type="PROSITE" id="PS50181"/>
    </source>
</evidence>
<dbReference type="PROSITE" id="PS50181">
    <property type="entry name" value="FBOX"/>
    <property type="match status" value="1"/>
</dbReference>